<dbReference type="PANTHER" id="PTHR11908:SF153">
    <property type="entry name" value="DEHYDROGENASE"/>
    <property type="match status" value="1"/>
</dbReference>
<organism evidence="2 3">
    <name type="scientific">Stigmatella ashevillensis</name>
    <dbReference type="NCBI Taxonomy" id="2995309"/>
    <lineage>
        <taxon>Bacteria</taxon>
        <taxon>Pseudomonadati</taxon>
        <taxon>Myxococcota</taxon>
        <taxon>Myxococcia</taxon>
        <taxon>Myxococcales</taxon>
        <taxon>Cystobacterineae</taxon>
        <taxon>Archangiaceae</taxon>
        <taxon>Stigmatella</taxon>
    </lineage>
</organism>
<dbReference type="InterPro" id="IPR036856">
    <property type="entry name" value="Ald_Oxase/Xan_DH_a/b_sf"/>
</dbReference>
<dbReference type="InterPro" id="IPR037165">
    <property type="entry name" value="AldOxase/xan_DH_Mopterin-bd_sf"/>
</dbReference>
<dbReference type="SUPFAM" id="SSF54665">
    <property type="entry name" value="CO dehydrogenase molybdoprotein N-domain-like"/>
    <property type="match status" value="1"/>
</dbReference>
<protein>
    <submittedName>
        <fullName evidence="2">Xanthine dehydrogenase family protein molybdopterin-binding subunit</fullName>
    </submittedName>
</protein>
<dbReference type="EMBL" id="JAQNDM010000002">
    <property type="protein sequence ID" value="MDC0708671.1"/>
    <property type="molecule type" value="Genomic_DNA"/>
</dbReference>
<dbReference type="Pfam" id="PF20256">
    <property type="entry name" value="MoCoBD_2"/>
    <property type="match status" value="1"/>
</dbReference>
<sequence>MKASTRLLGQPVSRVDGRAKVTGEARYAAEFHVPGLIYGQVVSSTIARGRIKKIDASEALQLQGVLQVFTHENRPRLAWFDRSYRDDDSPSGSPFRPLADDKIVYSGQPIALVVAETFELARHAASLVRIEYEVHSHETDLRARRDKAYVPAQGKDGFEPPPKPRGHADKAFAKAAVQIDAEYESAVEHHNPMEPHASTVIYGDDGSLTIYDKTQGVQNSQKYVSNVFNLSKDEVHILSPFVGGAFGSGLRPQYQLFMAVMAARELKRSVRVSLTRQQMFTFGHRPATLQRVALGAAQDGTLEAVIHEAVGETSRFEDYIEVVVNWAGMLYQCDNVRLDYKVAQLDCYTPLDMRAPGAVLGVYALECAMDELAHRAGLDPLALRLKNYAERDQNKDKPFSSKELRACYHQGAERFGWARRSPAPRSMREGKQLVGWGMATGIWDAMQQPSSAKAVLSIDGKLTVSSATSDIGTGTYTVMTQIAAETLGLRIQDVTFKLGDSSLPMAPMEGGSWTVASVGSAVKEACEKVREHLFKFARKVEGSPLAKARPEEVVFTEGCIRLAAEPDKAVTLTQAMRQGGVLSLEEEALAVPDPKQLQYTRSTHSAVFAEVKVDEDFGTVRVTRVVSAIAGGRILNPKTARSQILGAVVWGIGMALEEETAIDQTLGRFMNHNLAEYHVPVHADVRGIEVLFVDEDDSIVNPLGAKGLGEIGIVGVAAAIANAVFHATGKRVRSLPITLDKLL</sequence>
<dbReference type="InterPro" id="IPR016208">
    <property type="entry name" value="Ald_Oxase/xanthine_DH-like"/>
</dbReference>
<feature type="domain" description="Aldehyde oxidase/xanthine dehydrogenase a/b hammerhead" evidence="1">
    <location>
        <begin position="22"/>
        <end position="136"/>
    </location>
</feature>
<dbReference type="InterPro" id="IPR046867">
    <property type="entry name" value="AldOxase/xan_DH_MoCoBD2"/>
</dbReference>
<evidence type="ECO:0000259" key="1">
    <source>
        <dbReference type="SMART" id="SM01008"/>
    </source>
</evidence>
<proteinExistence type="predicted"/>
<dbReference type="Pfam" id="PF01315">
    <property type="entry name" value="Ald_Xan_dh_C"/>
    <property type="match status" value="1"/>
</dbReference>
<evidence type="ECO:0000313" key="3">
    <source>
        <dbReference type="Proteomes" id="UP001221838"/>
    </source>
</evidence>
<dbReference type="RefSeq" id="WP_272136621.1">
    <property type="nucleotide sequence ID" value="NZ_JAQNDM010000002.1"/>
</dbReference>
<name>A0ABT5D4S9_9BACT</name>
<dbReference type="InterPro" id="IPR008274">
    <property type="entry name" value="AldOxase/xan_DH_MoCoBD1"/>
</dbReference>
<dbReference type="PANTHER" id="PTHR11908">
    <property type="entry name" value="XANTHINE DEHYDROGENASE"/>
    <property type="match status" value="1"/>
</dbReference>
<gene>
    <name evidence="2" type="ORF">POL68_09340</name>
</gene>
<dbReference type="Gene3D" id="3.90.1170.50">
    <property type="entry name" value="Aldehyde oxidase/xanthine dehydrogenase, a/b hammerhead"/>
    <property type="match status" value="1"/>
</dbReference>
<dbReference type="Proteomes" id="UP001221838">
    <property type="component" value="Unassembled WGS sequence"/>
</dbReference>
<keyword evidence="3" id="KW-1185">Reference proteome</keyword>
<dbReference type="InterPro" id="IPR000674">
    <property type="entry name" value="Ald_Oxase/Xan_DH_a/b"/>
</dbReference>
<dbReference type="SUPFAM" id="SSF56003">
    <property type="entry name" value="Molybdenum cofactor-binding domain"/>
    <property type="match status" value="1"/>
</dbReference>
<dbReference type="Pfam" id="PF02738">
    <property type="entry name" value="MoCoBD_1"/>
    <property type="match status" value="1"/>
</dbReference>
<comment type="caution">
    <text evidence="2">The sequence shown here is derived from an EMBL/GenBank/DDBJ whole genome shotgun (WGS) entry which is preliminary data.</text>
</comment>
<dbReference type="Gene3D" id="3.30.365.10">
    <property type="entry name" value="Aldehyde oxidase/xanthine dehydrogenase, molybdopterin binding domain"/>
    <property type="match status" value="4"/>
</dbReference>
<reference evidence="2 3" key="1">
    <citation type="submission" date="2022-11" db="EMBL/GenBank/DDBJ databases">
        <title>Minimal conservation of predation-associated metabolite biosynthetic gene clusters underscores biosynthetic potential of Myxococcota including descriptions for ten novel species: Archangium lansinium sp. nov., Myxococcus landrumus sp. nov., Nannocystis bai.</title>
        <authorList>
            <person name="Ahearne A."/>
            <person name="Stevens C."/>
            <person name="Dowd S."/>
        </authorList>
    </citation>
    <scope>NUCLEOTIDE SEQUENCE [LARGE SCALE GENOMIC DNA]</scope>
    <source>
        <strain evidence="2 3">NCWAL01</strain>
    </source>
</reference>
<evidence type="ECO:0000313" key="2">
    <source>
        <dbReference type="EMBL" id="MDC0708671.1"/>
    </source>
</evidence>
<dbReference type="SMART" id="SM01008">
    <property type="entry name" value="Ald_Xan_dh_C"/>
    <property type="match status" value="1"/>
</dbReference>
<accession>A0ABT5D4S9</accession>